<dbReference type="AlphaFoldDB" id="E6QNF3"/>
<dbReference type="SUPFAM" id="SSF117991">
    <property type="entry name" value="YbeD/HP0495-like"/>
    <property type="match status" value="1"/>
</dbReference>
<dbReference type="PANTHER" id="PTHR38036">
    <property type="entry name" value="UPF0250 PROTEIN YBED"/>
    <property type="match status" value="1"/>
</dbReference>
<dbReference type="Pfam" id="PF04359">
    <property type="entry name" value="DUF493"/>
    <property type="match status" value="1"/>
</dbReference>
<dbReference type="InterPro" id="IPR027471">
    <property type="entry name" value="YbeD-like_sf"/>
</dbReference>
<dbReference type="GO" id="GO:0005829">
    <property type="term" value="C:cytosol"/>
    <property type="evidence" value="ECO:0007669"/>
    <property type="project" value="TreeGrafter"/>
</dbReference>
<dbReference type="Gene3D" id="3.30.70.260">
    <property type="match status" value="1"/>
</dbReference>
<gene>
    <name evidence="2" type="ORF">CARN6_2283</name>
</gene>
<dbReference type="HAMAP" id="MF_00659">
    <property type="entry name" value="UPF0250"/>
    <property type="match status" value="1"/>
</dbReference>
<organism evidence="2">
    <name type="scientific">mine drainage metagenome</name>
    <dbReference type="NCBI Taxonomy" id="410659"/>
    <lineage>
        <taxon>unclassified sequences</taxon>
        <taxon>metagenomes</taxon>
        <taxon>ecological metagenomes</taxon>
    </lineage>
</organism>
<protein>
    <submittedName>
        <fullName evidence="2">Uncharacterized protein</fullName>
    </submittedName>
</protein>
<dbReference type="EMBL" id="CABQ01000271">
    <property type="protein sequence ID" value="CBI08774.1"/>
    <property type="molecule type" value="Genomic_DNA"/>
</dbReference>
<evidence type="ECO:0000313" key="2">
    <source>
        <dbReference type="EMBL" id="CBI08774.1"/>
    </source>
</evidence>
<proteinExistence type="inferred from homology"/>
<sequence>MKNPPERTATVREISDSLIEYPCDFPLKIFGQQQAGFAQAVLEVVTKHDPGFIAASMEMRASKTARYVSLTCTIRATSRVQLDAIYQDLCDHPMVVMVL</sequence>
<dbReference type="InterPro" id="IPR007454">
    <property type="entry name" value="UPF0250_YbeD-like"/>
</dbReference>
<evidence type="ECO:0000256" key="1">
    <source>
        <dbReference type="ARBA" id="ARBA00008460"/>
    </source>
</evidence>
<name>E6QNF3_9ZZZZ</name>
<comment type="caution">
    <text evidence="2">The sequence shown here is derived from an EMBL/GenBank/DDBJ whole genome shotgun (WGS) entry which is preliminary data.</text>
</comment>
<comment type="similarity">
    <text evidence="1">Belongs to the UPF0250 family.</text>
</comment>
<dbReference type="PANTHER" id="PTHR38036:SF1">
    <property type="entry name" value="UPF0250 PROTEIN YBED"/>
    <property type="match status" value="1"/>
</dbReference>
<reference evidence="2" key="1">
    <citation type="submission" date="2009-10" db="EMBL/GenBank/DDBJ databases">
        <title>Diversity of trophic interactions inside an arsenic-rich microbial ecosystem.</title>
        <authorList>
            <person name="Bertin P.N."/>
            <person name="Heinrich-Salmeron A."/>
            <person name="Pelletier E."/>
            <person name="Goulhen-Chollet F."/>
            <person name="Arsene-Ploetze F."/>
            <person name="Gallien S."/>
            <person name="Calteau A."/>
            <person name="Vallenet D."/>
            <person name="Casiot C."/>
            <person name="Chane-Woon-Ming B."/>
            <person name="Giloteaux L."/>
            <person name="Barakat M."/>
            <person name="Bonnefoy V."/>
            <person name="Bruneel O."/>
            <person name="Chandler M."/>
            <person name="Cleiss J."/>
            <person name="Duran R."/>
            <person name="Elbaz-Poulichet F."/>
            <person name="Fonknechten N."/>
            <person name="Lauga B."/>
            <person name="Mornico D."/>
            <person name="Ortet P."/>
            <person name="Schaeffer C."/>
            <person name="Siguier P."/>
            <person name="Alexander Thil Smith A."/>
            <person name="Van Dorsselaer A."/>
            <person name="Weissenbach J."/>
            <person name="Medigue C."/>
            <person name="Le Paslier D."/>
        </authorList>
    </citation>
    <scope>NUCLEOTIDE SEQUENCE</scope>
</reference>
<accession>E6QNF3</accession>